<keyword evidence="2" id="KW-0862">Zinc</keyword>
<keyword evidence="2" id="KW-0479">Metal-binding</keyword>
<reference evidence="2 3" key="1">
    <citation type="submission" date="2018-03" db="EMBL/GenBank/DDBJ databases">
        <title>Genomic Encyclopedia of Type Strains, Phase III (KMG-III): the genomes of soil and plant-associated and newly described type strains.</title>
        <authorList>
            <person name="Whitman W."/>
        </authorList>
    </citation>
    <scope>NUCLEOTIDE SEQUENCE [LARGE SCALE GENOMIC DNA]</scope>
    <source>
        <strain evidence="2 3">CGMCC 1.12484</strain>
    </source>
</reference>
<dbReference type="InterPro" id="IPR032330">
    <property type="entry name" value="EF-G-binding_C"/>
</dbReference>
<dbReference type="Proteomes" id="UP000237983">
    <property type="component" value="Unassembled WGS sequence"/>
</dbReference>
<dbReference type="Pfam" id="PF16571">
    <property type="entry name" value="FBP_C"/>
    <property type="match status" value="1"/>
</dbReference>
<dbReference type="EMBL" id="PVTL01000001">
    <property type="protein sequence ID" value="PRY70030.1"/>
    <property type="molecule type" value="Genomic_DNA"/>
</dbReference>
<feature type="domain" description="Elongation factor G-binding protein C-terminal treble-clef zinc-finger" evidence="1">
    <location>
        <begin position="8"/>
        <end position="160"/>
    </location>
</feature>
<gene>
    <name evidence="2" type="ORF">B0I08_101152</name>
</gene>
<evidence type="ECO:0000313" key="3">
    <source>
        <dbReference type="Proteomes" id="UP000237983"/>
    </source>
</evidence>
<sequence>MKPLTEDDIRTSIVNAEPEIVARMPLPGLHETLWDAREYLGWRDPQAPQRGYIVYWRDDTPVGMVVRASDSQMSRAPSAICSLCRTQQPGHQVALFGVSKAGEAGRNGNSVGTYICADLACSTIIRIVPPASDMQPDPADIVASRAAGLLARLDSFTNEVLKSAA</sequence>
<dbReference type="GO" id="GO:0008270">
    <property type="term" value="F:zinc ion binding"/>
    <property type="evidence" value="ECO:0007669"/>
    <property type="project" value="UniProtKB-KW"/>
</dbReference>
<evidence type="ECO:0000259" key="1">
    <source>
        <dbReference type="Pfam" id="PF16571"/>
    </source>
</evidence>
<keyword evidence="2" id="KW-0863">Zinc-finger</keyword>
<evidence type="ECO:0000313" key="2">
    <source>
        <dbReference type="EMBL" id="PRY70030.1"/>
    </source>
</evidence>
<proteinExistence type="predicted"/>
<accession>A0A2T0VIH2</accession>
<organism evidence="2 3">
    <name type="scientific">Glaciihabitans tibetensis</name>
    <dbReference type="NCBI Taxonomy" id="1266600"/>
    <lineage>
        <taxon>Bacteria</taxon>
        <taxon>Bacillati</taxon>
        <taxon>Actinomycetota</taxon>
        <taxon>Actinomycetes</taxon>
        <taxon>Micrococcales</taxon>
        <taxon>Microbacteriaceae</taxon>
        <taxon>Glaciihabitans</taxon>
    </lineage>
</organism>
<name>A0A2T0VIH2_9MICO</name>
<dbReference type="AlphaFoldDB" id="A0A2T0VIH2"/>
<dbReference type="RefSeq" id="WP_106208859.1">
    <property type="nucleotide sequence ID" value="NZ_PVTL01000001.1"/>
</dbReference>
<comment type="caution">
    <text evidence="2">The sequence shown here is derived from an EMBL/GenBank/DDBJ whole genome shotgun (WGS) entry which is preliminary data.</text>
</comment>
<dbReference type="OrthoDB" id="4171838at2"/>
<protein>
    <submittedName>
        <fullName evidence="2">Treble-clef zinc-finger protein</fullName>
    </submittedName>
</protein>
<keyword evidence="3" id="KW-1185">Reference proteome</keyword>